<name>A0A0B5DPA5_9RHOB</name>
<keyword evidence="6 13" id="KW-0812">Transmembrane</keyword>
<evidence type="ECO:0000313" key="18">
    <source>
        <dbReference type="Proteomes" id="UP000031521"/>
    </source>
</evidence>
<dbReference type="PANTHER" id="PTHR12428:SF65">
    <property type="entry name" value="CYTOCHROME C OXIDASE ASSEMBLY PROTEIN COX18, MITOCHONDRIAL"/>
    <property type="match status" value="1"/>
</dbReference>
<evidence type="ECO:0000256" key="6">
    <source>
        <dbReference type="ARBA" id="ARBA00022692"/>
    </source>
</evidence>
<dbReference type="NCBIfam" id="TIGR03592">
    <property type="entry name" value="yidC_oxa1_cterm"/>
    <property type="match status" value="1"/>
</dbReference>
<dbReference type="AlphaFoldDB" id="A0A0B5DPA5"/>
<evidence type="ECO:0000256" key="9">
    <source>
        <dbReference type="ARBA" id="ARBA00023136"/>
    </source>
</evidence>
<dbReference type="OrthoDB" id="9780552at2"/>
<dbReference type="Pfam" id="PF14849">
    <property type="entry name" value="YidC_periplas"/>
    <property type="match status" value="1"/>
</dbReference>
<dbReference type="RefSeq" id="WP_043868485.1">
    <property type="nucleotide sequence ID" value="NZ_CP004393.1"/>
</dbReference>
<evidence type="ECO:0000256" key="2">
    <source>
        <dbReference type="ARBA" id="ARBA00010527"/>
    </source>
</evidence>
<evidence type="ECO:0000256" key="7">
    <source>
        <dbReference type="ARBA" id="ARBA00022927"/>
    </source>
</evidence>
<feature type="transmembrane region" description="Helical" evidence="13">
    <location>
        <begin position="514"/>
        <end position="533"/>
    </location>
</feature>
<dbReference type="InterPro" id="IPR019998">
    <property type="entry name" value="Membr_insert_YidC"/>
</dbReference>
<evidence type="ECO:0000256" key="13">
    <source>
        <dbReference type="HAMAP-Rule" id="MF_01810"/>
    </source>
</evidence>
<comment type="similarity">
    <text evidence="2 13">Belongs to the OXA1/ALB3/YidC family. Type 1 subfamily.</text>
</comment>
<evidence type="ECO:0000313" key="17">
    <source>
        <dbReference type="EMBL" id="AJE45408.1"/>
    </source>
</evidence>
<keyword evidence="8 13" id="KW-1133">Transmembrane helix</keyword>
<dbReference type="GO" id="GO:0015031">
    <property type="term" value="P:protein transport"/>
    <property type="evidence" value="ECO:0007669"/>
    <property type="project" value="UniProtKB-KW"/>
</dbReference>
<gene>
    <name evidence="13" type="primary">yidC</name>
    <name evidence="17" type="ORF">P73_0693</name>
</gene>
<comment type="subcellular location">
    <subcellularLocation>
        <location evidence="1">Cell inner membrane</location>
        <topology evidence="1">Multi-pass membrane protein</topology>
    </subcellularLocation>
    <subcellularLocation>
        <location evidence="13">Cell membrane</location>
        <topology evidence="13">Multi-pass membrane protein</topology>
    </subcellularLocation>
</comment>
<keyword evidence="10 13" id="KW-0143">Chaperone</keyword>
<dbReference type="CDD" id="cd20070">
    <property type="entry name" value="5TM_YidC_Alb3"/>
    <property type="match status" value="1"/>
</dbReference>
<dbReference type="InterPro" id="IPR028055">
    <property type="entry name" value="YidC/Oxa/ALB_C"/>
</dbReference>
<dbReference type="GO" id="GO:0005886">
    <property type="term" value="C:plasma membrane"/>
    <property type="evidence" value="ECO:0007669"/>
    <property type="project" value="UniProtKB-SubCell"/>
</dbReference>
<dbReference type="HAMAP" id="MF_01810">
    <property type="entry name" value="YidC_type1"/>
    <property type="match status" value="1"/>
</dbReference>
<evidence type="ECO:0000256" key="1">
    <source>
        <dbReference type="ARBA" id="ARBA00004429"/>
    </source>
</evidence>
<evidence type="ECO:0000256" key="4">
    <source>
        <dbReference type="ARBA" id="ARBA00022448"/>
    </source>
</evidence>
<feature type="transmembrane region" description="Helical" evidence="13">
    <location>
        <begin position="7"/>
        <end position="26"/>
    </location>
</feature>
<dbReference type="InterPro" id="IPR028053">
    <property type="entry name" value="Membr_insert_YidC_N"/>
</dbReference>
<evidence type="ECO:0000256" key="14">
    <source>
        <dbReference type="SAM" id="MobiDB-lite"/>
    </source>
</evidence>
<comment type="subunit">
    <text evidence="13">Interacts with the Sec translocase complex via SecD. Specifically interacts with transmembrane segments of nascent integral membrane proteins during membrane integration.</text>
</comment>
<dbReference type="PANTHER" id="PTHR12428">
    <property type="entry name" value="OXA1"/>
    <property type="match status" value="1"/>
</dbReference>
<dbReference type="InterPro" id="IPR047196">
    <property type="entry name" value="YidC_ALB_C"/>
</dbReference>
<evidence type="ECO:0000259" key="16">
    <source>
        <dbReference type="Pfam" id="PF14849"/>
    </source>
</evidence>
<evidence type="ECO:0000256" key="5">
    <source>
        <dbReference type="ARBA" id="ARBA00022475"/>
    </source>
</evidence>
<feature type="region of interest" description="Disordered" evidence="14">
    <location>
        <begin position="31"/>
        <end position="84"/>
    </location>
</feature>
<dbReference type="Gene3D" id="2.70.98.90">
    <property type="match status" value="1"/>
</dbReference>
<comment type="function">
    <text evidence="13">Required for the insertion and/or proper folding and/or complex formation of integral membrane proteins into the membrane. Involved in integration of membrane proteins that insert both dependently and independently of the Sec translocase complex, as well as at least some lipoproteins. Aids folding of multispanning membrane proteins.</text>
</comment>
<dbReference type="GO" id="GO:0032977">
    <property type="term" value="F:membrane insertase activity"/>
    <property type="evidence" value="ECO:0007669"/>
    <property type="project" value="InterPro"/>
</dbReference>
<evidence type="ECO:0000256" key="12">
    <source>
        <dbReference type="ARBA" id="ARBA00033342"/>
    </source>
</evidence>
<evidence type="ECO:0000256" key="11">
    <source>
        <dbReference type="ARBA" id="ARBA00033245"/>
    </source>
</evidence>
<feature type="domain" description="Membrane insertase YidC N-terminal" evidence="16">
    <location>
        <begin position="87"/>
        <end position="373"/>
    </location>
</feature>
<feature type="domain" description="Membrane insertase YidC/Oxa/ALB C-terminal" evidence="15">
    <location>
        <begin position="385"/>
        <end position="588"/>
    </location>
</feature>
<evidence type="ECO:0000256" key="3">
    <source>
        <dbReference type="ARBA" id="ARBA00015325"/>
    </source>
</evidence>
<keyword evidence="4 13" id="KW-0813">Transport</keyword>
<dbReference type="HOGENOM" id="CLU_016535_1_0_5"/>
<dbReference type="PRINTS" id="PR01900">
    <property type="entry name" value="YIDCPROTEIN"/>
</dbReference>
<keyword evidence="5 13" id="KW-1003">Cell membrane</keyword>
<evidence type="ECO:0000259" key="15">
    <source>
        <dbReference type="Pfam" id="PF02096"/>
    </source>
</evidence>
<feature type="transmembrane region" description="Helical" evidence="13">
    <location>
        <begin position="554"/>
        <end position="573"/>
    </location>
</feature>
<evidence type="ECO:0000256" key="10">
    <source>
        <dbReference type="ARBA" id="ARBA00023186"/>
    </source>
</evidence>
<feature type="transmembrane region" description="Helical" evidence="13">
    <location>
        <begin position="385"/>
        <end position="405"/>
    </location>
</feature>
<dbReference type="NCBIfam" id="TIGR03593">
    <property type="entry name" value="yidC_nterm"/>
    <property type="match status" value="1"/>
</dbReference>
<dbReference type="PRINTS" id="PR00701">
    <property type="entry name" value="60KDINNERMP"/>
</dbReference>
<reference evidence="17 18" key="1">
    <citation type="journal article" date="2014" name="Int. J. Syst. Evol. Microbiol.">
        <title>Celeribacter indicus sp. nov., a polycyclic aromatic hydrocarbon-degrading bacterium from deep-sea sediment and reclassification of Huaishuia halophila as Celeribacter halophilus comb. nov.</title>
        <authorList>
            <person name="Lai Q."/>
            <person name="Cao J."/>
            <person name="Yuan J."/>
            <person name="Li F."/>
            <person name="Shao Z."/>
        </authorList>
    </citation>
    <scope>NUCLEOTIDE SEQUENCE [LARGE SCALE GENOMIC DNA]</scope>
    <source>
        <strain evidence="17">P73</strain>
    </source>
</reference>
<sequence>MDDQNKNLILAVVLSGIVLLGWQIFFPAPEPAPQNDTPVAVTETTGSEAGTAQDGQGVALAPPAVDTPNEATGVDAQTADQVSDAPRVDVETPSVTGSISLVGGRIDDLSLKDYKVSLDGDEIVTLLAPVGSEAPYYAVYGWAPGGTLEADQVPGANTLWTVESGETLTPDSPVTLMWDNGAGLVFRRTISVDDNYLFTVAQSVENTGDAAARLAAYGIVARHGMPETSRYFVLHEGLVRLSDKELDEEDYKDFEDFGADAREGGNASVIQVEANGWTGFTDKNWMTTLVPMPGQSFASVAKYVAGAEIYQVETRMPTQEVAPGATAETTSYLFAGAKEWETIKHYQDDMGFERFVDSIDWGWFWFFTKPIFRILHALHGLIGNMGWSILILTLIIKGVMLPLAYKSYVSMARMKELQPEMEKLKEQAGGDREKMQRGMMELYKKNKVNPASGCLPLLLQIPVFFSLYKVIFVTIELRHAPWIGWIRDLSAPDPSSILNLFGLLPFAPPEPGSALAFVSLGVLPILLGISMWLQQKLNPAPTDASQAMIMAWMPWVFMFMLGNFASGLVLYWICNNTITFIQQYLIMRSHGHKPDVFGNILRSLRLRKKDA</sequence>
<dbReference type="NCBIfam" id="NF002353">
    <property type="entry name" value="PRK01318.1-4"/>
    <property type="match status" value="1"/>
</dbReference>
<dbReference type="STRING" id="1208324.P73_0693"/>
<dbReference type="InterPro" id="IPR038221">
    <property type="entry name" value="YidC_periplasmic_sf"/>
</dbReference>
<proteinExistence type="inferred from homology"/>
<accession>A0A0B5DPA5</accession>
<dbReference type="InterPro" id="IPR001708">
    <property type="entry name" value="YidC/ALB3/OXA1/COX18"/>
</dbReference>
<keyword evidence="18" id="KW-1185">Reference proteome</keyword>
<dbReference type="Pfam" id="PF02096">
    <property type="entry name" value="60KD_IMP"/>
    <property type="match status" value="1"/>
</dbReference>
<keyword evidence="9 13" id="KW-0472">Membrane</keyword>
<evidence type="ECO:0000256" key="8">
    <source>
        <dbReference type="ARBA" id="ARBA00022989"/>
    </source>
</evidence>
<feature type="compositionally biased region" description="Polar residues" evidence="14">
    <location>
        <begin position="34"/>
        <end position="54"/>
    </location>
</feature>
<protein>
    <recommendedName>
        <fullName evidence="3 13">Membrane protein insertase YidC</fullName>
    </recommendedName>
    <alternativeName>
        <fullName evidence="12 13">Foldase YidC</fullName>
    </alternativeName>
    <alternativeName>
        <fullName evidence="11 13">Membrane integrase YidC</fullName>
    </alternativeName>
    <alternativeName>
        <fullName evidence="13">Membrane protein YidC</fullName>
    </alternativeName>
</protein>
<organism evidence="17 18">
    <name type="scientific">Celeribacter indicus</name>
    <dbReference type="NCBI Taxonomy" id="1208324"/>
    <lineage>
        <taxon>Bacteria</taxon>
        <taxon>Pseudomonadati</taxon>
        <taxon>Pseudomonadota</taxon>
        <taxon>Alphaproteobacteria</taxon>
        <taxon>Rhodobacterales</taxon>
        <taxon>Roseobacteraceae</taxon>
        <taxon>Celeribacter</taxon>
    </lineage>
</organism>
<dbReference type="CDD" id="cd19961">
    <property type="entry name" value="EcYidC-like_peri"/>
    <property type="match status" value="1"/>
</dbReference>
<dbReference type="Proteomes" id="UP000031521">
    <property type="component" value="Chromosome"/>
</dbReference>
<dbReference type="GO" id="GO:0051205">
    <property type="term" value="P:protein insertion into membrane"/>
    <property type="evidence" value="ECO:0007669"/>
    <property type="project" value="TreeGrafter"/>
</dbReference>
<dbReference type="EMBL" id="CP004393">
    <property type="protein sequence ID" value="AJE45408.1"/>
    <property type="molecule type" value="Genomic_DNA"/>
</dbReference>
<keyword evidence="7 13" id="KW-0653">Protein transport</keyword>
<dbReference type="KEGG" id="cid:P73_0693"/>